<keyword evidence="3" id="KW-0472">Membrane</keyword>
<dbReference type="PANTHER" id="PTHR21146">
    <property type="entry name" value="MEF2B PROTEIN"/>
    <property type="match status" value="1"/>
</dbReference>
<proteinExistence type="inferred from homology"/>
<dbReference type="PANTHER" id="PTHR21146:SF0">
    <property type="entry name" value="BLOC-1-RELATED COMPLEX SUBUNIT 8"/>
    <property type="match status" value="1"/>
</dbReference>
<dbReference type="EMBL" id="CAMAPF010000006">
    <property type="protein sequence ID" value="CAH9055300.1"/>
    <property type="molecule type" value="Genomic_DNA"/>
</dbReference>
<dbReference type="GO" id="GO:0005765">
    <property type="term" value="C:lysosomal membrane"/>
    <property type="evidence" value="ECO:0007669"/>
    <property type="project" value="UniProtKB-SubCell"/>
</dbReference>
<protein>
    <submittedName>
        <fullName evidence="5">Uncharacterized protein</fullName>
    </submittedName>
</protein>
<comment type="caution">
    <text evidence="5">The sequence shown here is derived from an EMBL/GenBank/DDBJ whole genome shotgun (WGS) entry which is preliminary data.</text>
</comment>
<name>A0AAV0BXJ4_9ASTE</name>
<dbReference type="AlphaFoldDB" id="A0AAV0BXJ4"/>
<gene>
    <name evidence="5" type="ORF">CEPIT_LOCUS776</name>
</gene>
<dbReference type="InterPro" id="IPR019320">
    <property type="entry name" value="BORCS8"/>
</dbReference>
<evidence type="ECO:0000313" key="6">
    <source>
        <dbReference type="Proteomes" id="UP001152523"/>
    </source>
</evidence>
<evidence type="ECO:0000313" key="5">
    <source>
        <dbReference type="EMBL" id="CAH9055300.1"/>
    </source>
</evidence>
<evidence type="ECO:0000256" key="4">
    <source>
        <dbReference type="ARBA" id="ARBA00023228"/>
    </source>
</evidence>
<comment type="subcellular location">
    <subcellularLocation>
        <location evidence="1">Lysosome membrane</location>
    </subcellularLocation>
</comment>
<comment type="similarity">
    <text evidence="2">Belongs to the BORCS8 family.</text>
</comment>
<sequence length="246" mass="28009">MFNSDDEPLYFKKMHEFSTGDGFVEIANSLADMIRFVGNEPSVGLFYIQQHAHNTVPNLINLKTKVASRCRETNLRAQDSEDSTVMVRSMKHCGFRIAEEMIKDIRHCLAVVSFSTRQEEEKRKKGLSIKSGSSSFRVGKTDPFNGPQLDFFKNSGYLSDVFRSPRSMKWPKREESGEELKVVKVGNDDEADNDDDLPVSTQVVNELAVDISVPCHHQINSHLNDSYDELNIKARFEDWLEGRGNQ</sequence>
<dbReference type="Pfam" id="PF10167">
    <property type="entry name" value="BORCS8"/>
    <property type="match status" value="1"/>
</dbReference>
<evidence type="ECO:0000256" key="2">
    <source>
        <dbReference type="ARBA" id="ARBA00010463"/>
    </source>
</evidence>
<reference evidence="5" key="1">
    <citation type="submission" date="2022-07" db="EMBL/GenBank/DDBJ databases">
        <authorList>
            <person name="Macas J."/>
            <person name="Novak P."/>
            <person name="Neumann P."/>
        </authorList>
    </citation>
    <scope>NUCLEOTIDE SEQUENCE</scope>
</reference>
<dbReference type="Proteomes" id="UP001152523">
    <property type="component" value="Unassembled WGS sequence"/>
</dbReference>
<accession>A0AAV0BXJ4</accession>
<keyword evidence="6" id="KW-1185">Reference proteome</keyword>
<organism evidence="5 6">
    <name type="scientific">Cuscuta epithymum</name>
    <dbReference type="NCBI Taxonomy" id="186058"/>
    <lineage>
        <taxon>Eukaryota</taxon>
        <taxon>Viridiplantae</taxon>
        <taxon>Streptophyta</taxon>
        <taxon>Embryophyta</taxon>
        <taxon>Tracheophyta</taxon>
        <taxon>Spermatophyta</taxon>
        <taxon>Magnoliopsida</taxon>
        <taxon>eudicotyledons</taxon>
        <taxon>Gunneridae</taxon>
        <taxon>Pentapetalae</taxon>
        <taxon>asterids</taxon>
        <taxon>lamiids</taxon>
        <taxon>Solanales</taxon>
        <taxon>Convolvulaceae</taxon>
        <taxon>Cuscuteae</taxon>
        <taxon>Cuscuta</taxon>
        <taxon>Cuscuta subgen. Cuscuta</taxon>
    </lineage>
</organism>
<evidence type="ECO:0000256" key="1">
    <source>
        <dbReference type="ARBA" id="ARBA00004656"/>
    </source>
</evidence>
<keyword evidence="4" id="KW-0458">Lysosome</keyword>
<evidence type="ECO:0000256" key="3">
    <source>
        <dbReference type="ARBA" id="ARBA00023136"/>
    </source>
</evidence>